<dbReference type="Pfam" id="PF08239">
    <property type="entry name" value="SH3_3"/>
    <property type="match status" value="1"/>
</dbReference>
<evidence type="ECO:0000313" key="2">
    <source>
        <dbReference type="EMBL" id="MBE9065499.1"/>
    </source>
</evidence>
<gene>
    <name evidence="2" type="ORF">IQ260_02400</name>
</gene>
<comment type="caution">
    <text evidence="2">The sequence shown here is derived from an EMBL/GenBank/DDBJ whole genome shotgun (WGS) entry which is preliminary data.</text>
</comment>
<feature type="domain" description="SH3b" evidence="1">
    <location>
        <begin position="56"/>
        <end position="104"/>
    </location>
</feature>
<protein>
    <submittedName>
        <fullName evidence="2">SH3 domain-containing protein</fullName>
    </submittedName>
</protein>
<name>A0A928WY10_LEPEC</name>
<dbReference type="Proteomes" id="UP000615026">
    <property type="component" value="Unassembled WGS sequence"/>
</dbReference>
<accession>A0A928WY10</accession>
<dbReference type="Gene3D" id="2.30.30.40">
    <property type="entry name" value="SH3 Domains"/>
    <property type="match status" value="1"/>
</dbReference>
<dbReference type="EMBL" id="JADEXP010000009">
    <property type="protein sequence ID" value="MBE9065499.1"/>
    <property type="molecule type" value="Genomic_DNA"/>
</dbReference>
<sequence length="106" mass="11821">MEINSGTRLSQIPARWKYVRWSGFILTLAASLMMARRVEAQNVRPIQAPAPYNACNVRSAGGIQYSVVGTFRNGTSVTLLGEYGRGWYRVQIQQVTGWVARQCLGL</sequence>
<evidence type="ECO:0000313" key="3">
    <source>
        <dbReference type="Proteomes" id="UP000615026"/>
    </source>
</evidence>
<evidence type="ECO:0000259" key="1">
    <source>
        <dbReference type="Pfam" id="PF08239"/>
    </source>
</evidence>
<dbReference type="AlphaFoldDB" id="A0A928WY10"/>
<keyword evidence="3" id="KW-1185">Reference proteome</keyword>
<organism evidence="2 3">
    <name type="scientific">Leptolyngbya cf. ectocarpi LEGE 11479</name>
    <dbReference type="NCBI Taxonomy" id="1828722"/>
    <lineage>
        <taxon>Bacteria</taxon>
        <taxon>Bacillati</taxon>
        <taxon>Cyanobacteriota</taxon>
        <taxon>Cyanophyceae</taxon>
        <taxon>Leptolyngbyales</taxon>
        <taxon>Leptolyngbyaceae</taxon>
        <taxon>Leptolyngbya group</taxon>
        <taxon>Leptolyngbya</taxon>
    </lineage>
</organism>
<proteinExistence type="predicted"/>
<dbReference type="InterPro" id="IPR003646">
    <property type="entry name" value="SH3-like_bac-type"/>
</dbReference>
<dbReference type="RefSeq" id="WP_193990512.1">
    <property type="nucleotide sequence ID" value="NZ_JADEXP010000009.1"/>
</dbReference>
<reference evidence="2" key="1">
    <citation type="submission" date="2020-10" db="EMBL/GenBank/DDBJ databases">
        <authorList>
            <person name="Castelo-Branco R."/>
            <person name="Eusebio N."/>
            <person name="Adriana R."/>
            <person name="Vieira A."/>
            <person name="Brugerolle De Fraissinette N."/>
            <person name="Rezende De Castro R."/>
            <person name="Schneider M.P."/>
            <person name="Vasconcelos V."/>
            <person name="Leao P.N."/>
        </authorList>
    </citation>
    <scope>NUCLEOTIDE SEQUENCE</scope>
    <source>
        <strain evidence="2">LEGE 11479</strain>
    </source>
</reference>